<dbReference type="AlphaFoldDB" id="A0A417XVD9"/>
<keyword evidence="4" id="KW-1185">Reference proteome</keyword>
<feature type="chain" id="PRO_5019263223" evidence="2">
    <location>
        <begin position="27"/>
        <end position="213"/>
    </location>
</feature>
<evidence type="ECO:0000256" key="1">
    <source>
        <dbReference type="SAM" id="Phobius"/>
    </source>
</evidence>
<feature type="signal peptide" evidence="2">
    <location>
        <begin position="1"/>
        <end position="26"/>
    </location>
</feature>
<gene>
    <name evidence="3" type="ORF">D0Z08_24665</name>
</gene>
<protein>
    <submittedName>
        <fullName evidence="3">LPXTG cell wall anchor domain-containing protein</fullName>
    </submittedName>
</protein>
<organism evidence="3 4">
    <name type="scientific">Nocardioides immobilis</name>
    <dbReference type="NCBI Taxonomy" id="2049295"/>
    <lineage>
        <taxon>Bacteria</taxon>
        <taxon>Bacillati</taxon>
        <taxon>Actinomycetota</taxon>
        <taxon>Actinomycetes</taxon>
        <taxon>Propionibacteriales</taxon>
        <taxon>Nocardioidaceae</taxon>
        <taxon>Nocardioides</taxon>
    </lineage>
</organism>
<keyword evidence="1" id="KW-0812">Transmembrane</keyword>
<evidence type="ECO:0000313" key="4">
    <source>
        <dbReference type="Proteomes" id="UP000283644"/>
    </source>
</evidence>
<accession>A0A417XVD9</accession>
<sequence length="213" mass="22486">MTGCRLILGTMLATIALATAAAPARADDEIALSADGVTWGDELSSPLFGRGRDWVPGDAATRSFYVRNDGRSDARLRISVVTRDRDRLVSYGDVALSARVAGGGWSALDNGQDVAPLVRTDLGEDRSVRVDVRASFRWASPNESMVEALPLKITVTLVQDGPVDGSDGDAGPDGLLPETGSAVPWWLVVAGAGFILGGVMLVAAGRRREDQHE</sequence>
<reference evidence="3 4" key="1">
    <citation type="submission" date="2018-09" db="EMBL/GenBank/DDBJ databases">
        <title>Genome sequencing of Nocardioides immobilis CCTCC AB 2017083 for comparison to Nocardioides silvaticus.</title>
        <authorList>
            <person name="Li C."/>
            <person name="Wang G."/>
        </authorList>
    </citation>
    <scope>NUCLEOTIDE SEQUENCE [LARGE SCALE GENOMIC DNA]</scope>
    <source>
        <strain evidence="3 4">CCTCC AB 2017083</strain>
    </source>
</reference>
<evidence type="ECO:0000256" key="2">
    <source>
        <dbReference type="SAM" id="SignalP"/>
    </source>
</evidence>
<feature type="transmembrane region" description="Helical" evidence="1">
    <location>
        <begin position="185"/>
        <end position="204"/>
    </location>
</feature>
<keyword evidence="1" id="KW-0472">Membrane</keyword>
<proteinExistence type="predicted"/>
<dbReference type="Proteomes" id="UP000283644">
    <property type="component" value="Unassembled WGS sequence"/>
</dbReference>
<dbReference type="OrthoDB" id="5149814at2"/>
<comment type="caution">
    <text evidence="3">The sequence shown here is derived from an EMBL/GenBank/DDBJ whole genome shotgun (WGS) entry which is preliminary data.</text>
</comment>
<evidence type="ECO:0000313" key="3">
    <source>
        <dbReference type="EMBL" id="RHW24316.1"/>
    </source>
</evidence>
<dbReference type="NCBIfam" id="TIGR01167">
    <property type="entry name" value="LPXTG_anchor"/>
    <property type="match status" value="1"/>
</dbReference>
<dbReference type="EMBL" id="QXGH01000033">
    <property type="protein sequence ID" value="RHW24316.1"/>
    <property type="molecule type" value="Genomic_DNA"/>
</dbReference>
<name>A0A417XVD9_9ACTN</name>
<keyword evidence="2" id="KW-0732">Signal</keyword>
<keyword evidence="1" id="KW-1133">Transmembrane helix</keyword>